<name>A0AAE4TGY6_9GAMM</name>
<gene>
    <name evidence="2" type="ORF">QM089_15695</name>
</gene>
<reference evidence="2" key="1">
    <citation type="submission" date="2023-05" db="EMBL/GenBank/DDBJ databases">
        <title>Colonisation of extended spectrum b-lactamase- and carbapenemase-producing bacteria on hospital surfaces from low- and middle-income countries.</title>
        <authorList>
            <person name="Nieto-Rosado M."/>
            <person name="Sands K."/>
            <person name="Iregbu K."/>
            <person name="Zahra R."/>
            <person name="Mazarati J.B."/>
            <person name="Mehtar S."/>
            <person name="Barnards-Group B."/>
            <person name="Walsh T.R."/>
        </authorList>
    </citation>
    <scope>NUCLEOTIDE SEQUENCE</scope>
    <source>
        <strain evidence="2">PP-E493</strain>
    </source>
</reference>
<accession>A0AAE4TGY6</accession>
<evidence type="ECO:0000256" key="1">
    <source>
        <dbReference type="SAM" id="Phobius"/>
    </source>
</evidence>
<comment type="caution">
    <text evidence="2">The sequence shown here is derived from an EMBL/GenBank/DDBJ whole genome shotgun (WGS) entry which is preliminary data.</text>
</comment>
<feature type="transmembrane region" description="Helical" evidence="1">
    <location>
        <begin position="29"/>
        <end position="48"/>
    </location>
</feature>
<dbReference type="EMBL" id="JASGOQ010000001">
    <property type="protein sequence ID" value="MDV5391661.1"/>
    <property type="molecule type" value="Genomic_DNA"/>
</dbReference>
<keyword evidence="1" id="KW-1133">Transmembrane helix</keyword>
<evidence type="ECO:0000313" key="3">
    <source>
        <dbReference type="Proteomes" id="UP001187859"/>
    </source>
</evidence>
<proteinExistence type="predicted"/>
<keyword evidence="1" id="KW-0812">Transmembrane</keyword>
<organism evidence="2 3">
    <name type="scientific">Shewanella xiamenensis</name>
    <dbReference type="NCBI Taxonomy" id="332186"/>
    <lineage>
        <taxon>Bacteria</taxon>
        <taxon>Pseudomonadati</taxon>
        <taxon>Pseudomonadota</taxon>
        <taxon>Gammaproteobacteria</taxon>
        <taxon>Alteromonadales</taxon>
        <taxon>Shewanellaceae</taxon>
        <taxon>Shewanella</taxon>
    </lineage>
</organism>
<dbReference type="RefSeq" id="WP_037430377.1">
    <property type="nucleotide sequence ID" value="NZ_AP026732.1"/>
</dbReference>
<evidence type="ECO:0008006" key="4">
    <source>
        <dbReference type="Google" id="ProtNLM"/>
    </source>
</evidence>
<keyword evidence="1" id="KW-0472">Membrane</keyword>
<evidence type="ECO:0000313" key="2">
    <source>
        <dbReference type="EMBL" id="MDV5391661.1"/>
    </source>
</evidence>
<dbReference type="Proteomes" id="UP001187859">
    <property type="component" value="Unassembled WGS sequence"/>
</dbReference>
<sequence length="124" mass="13496">MKKAFNAGLLSAFVAPGSGHFYLKHKRTALVFFSLAVVSLVLLLMQIYQVAQVIALDIQNGTLPLDIGVISAEITQQTQTTIANANELLYGFLLCWLVALLDSIRLGLKQDKQDSLTANTSSEN</sequence>
<protein>
    <recommendedName>
        <fullName evidence="4">DUF5683 domain-containing protein</fullName>
    </recommendedName>
</protein>
<dbReference type="AlphaFoldDB" id="A0AAE4TGY6"/>
<feature type="transmembrane region" description="Helical" evidence="1">
    <location>
        <begin position="88"/>
        <end position="108"/>
    </location>
</feature>